<dbReference type="RefSeq" id="XP_008717962.1">
    <property type="nucleotide sequence ID" value="XM_008719740.1"/>
</dbReference>
<accession>W2RRT7</accession>
<protein>
    <submittedName>
        <fullName evidence="2">Uncharacterized protein</fullName>
    </submittedName>
</protein>
<proteinExistence type="predicted"/>
<dbReference type="InParanoid" id="W2RRT7"/>
<reference evidence="2 3" key="1">
    <citation type="submission" date="2013-03" db="EMBL/GenBank/DDBJ databases">
        <title>The Genome Sequence of Phialophora europaea CBS 101466.</title>
        <authorList>
            <consortium name="The Broad Institute Genomics Platform"/>
            <person name="Cuomo C."/>
            <person name="de Hoog S."/>
            <person name="Gorbushina A."/>
            <person name="Walker B."/>
            <person name="Young S.K."/>
            <person name="Zeng Q."/>
            <person name="Gargeya S."/>
            <person name="Fitzgerald M."/>
            <person name="Haas B."/>
            <person name="Abouelleil A."/>
            <person name="Allen A.W."/>
            <person name="Alvarado L."/>
            <person name="Arachchi H.M."/>
            <person name="Berlin A.M."/>
            <person name="Chapman S.B."/>
            <person name="Gainer-Dewar J."/>
            <person name="Goldberg J."/>
            <person name="Griggs A."/>
            <person name="Gujja S."/>
            <person name="Hansen M."/>
            <person name="Howarth C."/>
            <person name="Imamovic A."/>
            <person name="Ireland A."/>
            <person name="Larimer J."/>
            <person name="McCowan C."/>
            <person name="Murphy C."/>
            <person name="Pearson M."/>
            <person name="Poon T.W."/>
            <person name="Priest M."/>
            <person name="Roberts A."/>
            <person name="Saif S."/>
            <person name="Shea T."/>
            <person name="Sisk P."/>
            <person name="Sykes S."/>
            <person name="Wortman J."/>
            <person name="Nusbaum C."/>
            <person name="Birren B."/>
        </authorList>
    </citation>
    <scope>NUCLEOTIDE SEQUENCE [LARGE SCALE GENOMIC DNA]</scope>
    <source>
        <strain evidence="2 3">CBS 101466</strain>
    </source>
</reference>
<dbReference type="VEuPathDB" id="FungiDB:HMPREF1541_05400"/>
<evidence type="ECO:0000313" key="2">
    <source>
        <dbReference type="EMBL" id="ETN39177.1"/>
    </source>
</evidence>
<dbReference type="EMBL" id="KB822721">
    <property type="protein sequence ID" value="ETN39177.1"/>
    <property type="molecule type" value="Genomic_DNA"/>
</dbReference>
<gene>
    <name evidence="2" type="ORF">HMPREF1541_05400</name>
</gene>
<sequence>MSSSSSAAATNTPAANTGSGPSSSASPALSPRALAANGHFSAVGALYAQQLDTHDADDDAKFPIPAMTDEQMDEWEQGFASVIAPHPSSANTTTNAAGPAAGVRARTSGTNAPVPPAAQTPSGGNVAALAALARARPAPPRDTAGKYLGEKVTAARFVCWERGCGVSATNSRELSVHWRKAVHGMESGRGKRDPRTKARWQVTEPWRFVHDQTNDAGAAAQWAQNVWEFLAVCEENEQARAQQQ</sequence>
<feature type="region of interest" description="Disordered" evidence="1">
    <location>
        <begin position="86"/>
        <end position="123"/>
    </location>
</feature>
<organism evidence="2 3">
    <name type="scientific">Cyphellophora europaea (strain CBS 101466)</name>
    <name type="common">Phialophora europaea</name>
    <dbReference type="NCBI Taxonomy" id="1220924"/>
    <lineage>
        <taxon>Eukaryota</taxon>
        <taxon>Fungi</taxon>
        <taxon>Dikarya</taxon>
        <taxon>Ascomycota</taxon>
        <taxon>Pezizomycotina</taxon>
        <taxon>Eurotiomycetes</taxon>
        <taxon>Chaetothyriomycetidae</taxon>
        <taxon>Chaetothyriales</taxon>
        <taxon>Cyphellophoraceae</taxon>
        <taxon>Cyphellophora</taxon>
    </lineage>
</organism>
<name>W2RRT7_CYPE1</name>
<dbReference type="Proteomes" id="UP000030752">
    <property type="component" value="Unassembled WGS sequence"/>
</dbReference>
<feature type="compositionally biased region" description="Low complexity" evidence="1">
    <location>
        <begin position="87"/>
        <end position="102"/>
    </location>
</feature>
<keyword evidence="3" id="KW-1185">Reference proteome</keyword>
<evidence type="ECO:0000256" key="1">
    <source>
        <dbReference type="SAM" id="MobiDB-lite"/>
    </source>
</evidence>
<evidence type="ECO:0000313" key="3">
    <source>
        <dbReference type="Proteomes" id="UP000030752"/>
    </source>
</evidence>
<dbReference type="GeneID" id="19972739"/>
<feature type="region of interest" description="Disordered" evidence="1">
    <location>
        <begin position="1"/>
        <end position="30"/>
    </location>
</feature>
<dbReference type="AlphaFoldDB" id="W2RRT7"/>
<dbReference type="HOGENOM" id="CLU_1137956_0_0_1"/>